<keyword evidence="5 9" id="KW-0560">Oxidoreductase</keyword>
<feature type="transmembrane region" description="Helical" evidence="10">
    <location>
        <begin position="20"/>
        <end position="38"/>
    </location>
</feature>
<comment type="similarity">
    <text evidence="2 9">Belongs to the cytochrome P450 family.</text>
</comment>
<dbReference type="PANTHER" id="PTHR24287">
    <property type="entry name" value="P450, PUTATIVE (EUROFUNG)-RELATED"/>
    <property type="match status" value="1"/>
</dbReference>
<evidence type="ECO:0000256" key="2">
    <source>
        <dbReference type="ARBA" id="ARBA00010617"/>
    </source>
</evidence>
<dbReference type="InterPro" id="IPR001128">
    <property type="entry name" value="Cyt_P450"/>
</dbReference>
<dbReference type="InterPro" id="IPR002974">
    <property type="entry name" value="Cyt_P450_E_CYP52_ascomycetes"/>
</dbReference>
<keyword evidence="3 8" id="KW-0349">Heme</keyword>
<dbReference type="SUPFAM" id="SSF48264">
    <property type="entry name" value="Cytochrome P450"/>
    <property type="match status" value="1"/>
</dbReference>
<evidence type="ECO:0000256" key="10">
    <source>
        <dbReference type="SAM" id="Phobius"/>
    </source>
</evidence>
<dbReference type="GO" id="GO:0016712">
    <property type="term" value="F:oxidoreductase activity, acting on paired donors, with incorporation or reduction of molecular oxygen, reduced flavin or flavoprotein as one donor, and incorporation of one atom of oxygen"/>
    <property type="evidence" value="ECO:0007669"/>
    <property type="project" value="InterPro"/>
</dbReference>
<dbReference type="InterPro" id="IPR017972">
    <property type="entry name" value="Cyt_P450_CS"/>
</dbReference>
<evidence type="ECO:0000256" key="4">
    <source>
        <dbReference type="ARBA" id="ARBA00022723"/>
    </source>
</evidence>
<dbReference type="PRINTS" id="PR01239">
    <property type="entry name" value="EP450IICYP52"/>
</dbReference>
<evidence type="ECO:0000256" key="3">
    <source>
        <dbReference type="ARBA" id="ARBA00022617"/>
    </source>
</evidence>
<comment type="cofactor">
    <cofactor evidence="1 8">
        <name>heme</name>
        <dbReference type="ChEBI" id="CHEBI:30413"/>
    </cofactor>
</comment>
<evidence type="ECO:0000313" key="11">
    <source>
        <dbReference type="EMBL" id="PVH91724.1"/>
    </source>
</evidence>
<evidence type="ECO:0000256" key="8">
    <source>
        <dbReference type="PIRSR" id="PIRSR602402-1"/>
    </source>
</evidence>
<keyword evidence="10" id="KW-1133">Transmembrane helix</keyword>
<keyword evidence="10" id="KW-0472">Membrane</keyword>
<sequence length="517" mass="58524">MNPSQALVGEDPKPLVSRPIVPSLLLFLTVLAGLLLLLSRISTTQAARNFRKQHGCEPVRARVPLKDPIWGLDFIYEHLTAFREKRSLEAGANRFRTLGHTFAVDGLVRSISTTDPENIKSILSVNFKDYSHKGRQTLMKPLLGSGIFASDGKEWAHSRAMLRPNFTKDQVADLDVVGRHVSHLIDAIPRNTTIDLQPLLLQFTLDSATEFLLGHSTNGLVHGDGEGVAFGAAFEASLKDIAYQFRLGPFRYLQWSRRNARDNYATCQRYVDRFVRRAMDLRKAESADDERNCFLKELAKSNEPEERIRDELLNILLAGRDTTASLLASFFFLVARRPDVWKKLRNEVNKLEGCSPTYKQLREMKFVRYCLNETLRLYPPVPGSGKVAVRDTVLPRGGGPDGDKPVYVPKGSFVNYAIYAMHRRQDFYGLDADEFRPERWETCRPSWEYLPFNGGPRICLGQQYALTESMLVVIKFAQQFSCIISEDSRPWTENLGLTMCVGNGVLVSFPSEAQQTR</sequence>
<dbReference type="GO" id="GO:0020037">
    <property type="term" value="F:heme binding"/>
    <property type="evidence" value="ECO:0007669"/>
    <property type="project" value="InterPro"/>
</dbReference>
<protein>
    <submittedName>
        <fullName evidence="11">Cytochrome P450 52A13</fullName>
    </submittedName>
</protein>
<keyword evidence="7 9" id="KW-0503">Monooxygenase</keyword>
<gene>
    <name evidence="11" type="ORF">DM02DRAFT_663676</name>
</gene>
<dbReference type="InterPro" id="IPR047146">
    <property type="entry name" value="Cyt_P450_E_CYP52_fungi"/>
</dbReference>
<accession>A0A2V1D3B7</accession>
<dbReference type="PANTHER" id="PTHR24287:SF17">
    <property type="entry name" value="P450, PUTATIVE (EUROFUNG)-RELATED"/>
    <property type="match status" value="1"/>
</dbReference>
<dbReference type="PRINTS" id="PR00464">
    <property type="entry name" value="EP450II"/>
</dbReference>
<dbReference type="PRINTS" id="PR00385">
    <property type="entry name" value="P450"/>
</dbReference>
<keyword evidence="10" id="KW-0812">Transmembrane</keyword>
<evidence type="ECO:0000256" key="5">
    <source>
        <dbReference type="ARBA" id="ARBA00023002"/>
    </source>
</evidence>
<evidence type="ECO:0000256" key="9">
    <source>
        <dbReference type="RuleBase" id="RU000461"/>
    </source>
</evidence>
<evidence type="ECO:0000256" key="6">
    <source>
        <dbReference type="ARBA" id="ARBA00023004"/>
    </source>
</evidence>
<dbReference type="STRING" id="97972.A0A2V1D3B7"/>
<keyword evidence="4 8" id="KW-0479">Metal-binding</keyword>
<name>A0A2V1D3B7_9PLEO</name>
<organism evidence="11 12">
    <name type="scientific">Periconia macrospinosa</name>
    <dbReference type="NCBI Taxonomy" id="97972"/>
    <lineage>
        <taxon>Eukaryota</taxon>
        <taxon>Fungi</taxon>
        <taxon>Dikarya</taxon>
        <taxon>Ascomycota</taxon>
        <taxon>Pezizomycotina</taxon>
        <taxon>Dothideomycetes</taxon>
        <taxon>Pleosporomycetidae</taxon>
        <taxon>Pleosporales</taxon>
        <taxon>Massarineae</taxon>
        <taxon>Periconiaceae</taxon>
        <taxon>Periconia</taxon>
    </lineage>
</organism>
<evidence type="ECO:0000256" key="1">
    <source>
        <dbReference type="ARBA" id="ARBA00001971"/>
    </source>
</evidence>
<dbReference type="AlphaFoldDB" id="A0A2V1D3B7"/>
<dbReference type="Gene3D" id="1.10.630.10">
    <property type="entry name" value="Cytochrome P450"/>
    <property type="match status" value="1"/>
</dbReference>
<keyword evidence="12" id="KW-1185">Reference proteome</keyword>
<feature type="binding site" description="axial binding residue" evidence="8">
    <location>
        <position position="459"/>
    </location>
    <ligand>
        <name>heme</name>
        <dbReference type="ChEBI" id="CHEBI:30413"/>
    </ligand>
    <ligandPart>
        <name>Fe</name>
        <dbReference type="ChEBI" id="CHEBI:18248"/>
    </ligandPart>
</feature>
<dbReference type="EMBL" id="KZ805793">
    <property type="protein sequence ID" value="PVH91724.1"/>
    <property type="molecule type" value="Genomic_DNA"/>
</dbReference>
<dbReference type="Pfam" id="PF00067">
    <property type="entry name" value="p450"/>
    <property type="match status" value="1"/>
</dbReference>
<dbReference type="Proteomes" id="UP000244855">
    <property type="component" value="Unassembled WGS sequence"/>
</dbReference>
<dbReference type="CDD" id="cd11063">
    <property type="entry name" value="CYP52"/>
    <property type="match status" value="1"/>
</dbReference>
<evidence type="ECO:0000256" key="7">
    <source>
        <dbReference type="ARBA" id="ARBA00023033"/>
    </source>
</evidence>
<dbReference type="InterPro" id="IPR036396">
    <property type="entry name" value="Cyt_P450_sf"/>
</dbReference>
<keyword evidence="6 8" id="KW-0408">Iron</keyword>
<dbReference type="OrthoDB" id="1470350at2759"/>
<proteinExistence type="inferred from homology"/>
<dbReference type="GO" id="GO:0005506">
    <property type="term" value="F:iron ion binding"/>
    <property type="evidence" value="ECO:0007669"/>
    <property type="project" value="InterPro"/>
</dbReference>
<reference evidence="11 12" key="1">
    <citation type="journal article" date="2018" name="Sci. Rep.">
        <title>Comparative genomics provides insights into the lifestyle and reveals functional heterogeneity of dark septate endophytic fungi.</title>
        <authorList>
            <person name="Knapp D.G."/>
            <person name="Nemeth J.B."/>
            <person name="Barry K."/>
            <person name="Hainaut M."/>
            <person name="Henrissat B."/>
            <person name="Johnson J."/>
            <person name="Kuo A."/>
            <person name="Lim J.H.P."/>
            <person name="Lipzen A."/>
            <person name="Nolan M."/>
            <person name="Ohm R.A."/>
            <person name="Tamas L."/>
            <person name="Grigoriev I.V."/>
            <person name="Spatafora J.W."/>
            <person name="Nagy L.G."/>
            <person name="Kovacs G.M."/>
        </authorList>
    </citation>
    <scope>NUCLEOTIDE SEQUENCE [LARGE SCALE GENOMIC DNA]</scope>
    <source>
        <strain evidence="11 12">DSE2036</strain>
    </source>
</reference>
<dbReference type="PROSITE" id="PS00086">
    <property type="entry name" value="CYTOCHROME_P450"/>
    <property type="match status" value="1"/>
</dbReference>
<dbReference type="InterPro" id="IPR002402">
    <property type="entry name" value="Cyt_P450_E_grp-II"/>
</dbReference>
<evidence type="ECO:0000313" key="12">
    <source>
        <dbReference type="Proteomes" id="UP000244855"/>
    </source>
</evidence>